<organism evidence="2 3">
    <name type="scientific">Mycobacterium adipatum</name>
    <dbReference type="NCBI Taxonomy" id="1682113"/>
    <lineage>
        <taxon>Bacteria</taxon>
        <taxon>Bacillati</taxon>
        <taxon>Actinomycetota</taxon>
        <taxon>Actinomycetes</taxon>
        <taxon>Mycobacteriales</taxon>
        <taxon>Mycobacteriaceae</taxon>
        <taxon>Mycobacterium</taxon>
    </lineage>
</organism>
<evidence type="ECO:0000313" key="2">
    <source>
        <dbReference type="EMBL" id="ANE80800.1"/>
    </source>
</evidence>
<protein>
    <recommendedName>
        <fullName evidence="4">Glycosyl transferase family 1 domain-containing protein</fullName>
    </recommendedName>
</protein>
<reference evidence="2 3" key="1">
    <citation type="submission" date="2016-05" db="EMBL/GenBank/DDBJ databases">
        <title>Complete genome sequence of a phthalic acid esters degrading Mycobacterium sp. YC-RL4.</title>
        <authorList>
            <person name="Ren L."/>
            <person name="Fan S."/>
            <person name="Ruth N."/>
            <person name="Jia Y."/>
            <person name="Wang J."/>
            <person name="Qiao C."/>
        </authorList>
    </citation>
    <scope>NUCLEOTIDE SEQUENCE [LARGE SCALE GENOMIC DNA]</scope>
    <source>
        <strain evidence="2 3">YC-RL4</strain>
    </source>
</reference>
<evidence type="ECO:0000313" key="3">
    <source>
        <dbReference type="Proteomes" id="UP000077143"/>
    </source>
</evidence>
<dbReference type="SUPFAM" id="SSF53756">
    <property type="entry name" value="UDP-Glycosyltransferase/glycogen phosphorylase"/>
    <property type="match status" value="1"/>
</dbReference>
<keyword evidence="3" id="KW-1185">Reference proteome</keyword>
<proteinExistence type="predicted"/>
<accession>A0A172UPH9</accession>
<dbReference type="PANTHER" id="PTHR46401">
    <property type="entry name" value="GLYCOSYLTRANSFERASE WBBK-RELATED"/>
    <property type="match status" value="1"/>
</dbReference>
<dbReference type="OrthoDB" id="9771846at2"/>
<dbReference type="GO" id="GO:0016757">
    <property type="term" value="F:glycosyltransferase activity"/>
    <property type="evidence" value="ECO:0007669"/>
    <property type="project" value="TreeGrafter"/>
</dbReference>
<dbReference type="STRING" id="1682113.A7U43_17175"/>
<gene>
    <name evidence="2" type="ORF">A7U43_17175</name>
</gene>
<dbReference type="RefSeq" id="WP_067997666.1">
    <property type="nucleotide sequence ID" value="NZ_CP015596.1"/>
</dbReference>
<name>A0A172UPH9_9MYCO</name>
<evidence type="ECO:0008006" key="4">
    <source>
        <dbReference type="Google" id="ProtNLM"/>
    </source>
</evidence>
<dbReference type="Proteomes" id="UP000077143">
    <property type="component" value="Chromosome"/>
</dbReference>
<keyword evidence="1" id="KW-0808">Transferase</keyword>
<dbReference type="Gene3D" id="3.40.50.2000">
    <property type="entry name" value="Glycogen Phosphorylase B"/>
    <property type="match status" value="1"/>
</dbReference>
<dbReference type="GO" id="GO:0009103">
    <property type="term" value="P:lipopolysaccharide biosynthetic process"/>
    <property type="evidence" value="ECO:0007669"/>
    <property type="project" value="TreeGrafter"/>
</dbReference>
<dbReference type="KEGG" id="madi:A7U43_17175"/>
<dbReference type="EMBL" id="CP015596">
    <property type="protein sequence ID" value="ANE80800.1"/>
    <property type="molecule type" value="Genomic_DNA"/>
</dbReference>
<dbReference type="Pfam" id="PF13692">
    <property type="entry name" value="Glyco_trans_1_4"/>
    <property type="match status" value="1"/>
</dbReference>
<dbReference type="PANTHER" id="PTHR46401:SF2">
    <property type="entry name" value="GLYCOSYLTRANSFERASE WBBK-RELATED"/>
    <property type="match status" value="1"/>
</dbReference>
<sequence>MARSSGRATRTSPAPFTGLDGAATGRAAAAVQVLEWPRWLSTNYLPRIIDSLRDDGVTVHTPYVLATGSARLRAGDWVHLHWPTESLTHRVRWVYTARAMAFHRRLRLLKARGVRIAWTAHNLVPHDDPHPDLGRQYRAELLSLVDHVFIHFPSARATLASEFGYTGPCTVTHHPHYVDRHPVPPARASARADLGLPADGFVALSFGKIRPYKGTDDIIRAFLQMAGRDDRLLIAGSPEGDVCEILQLAHLDDRIVLHDRRIPDEDVPTYFAAADTAVVSHHAFFTSGSAMLALSMGCPLVGPAIHHLADLAGGARVFPTGPGVDGLAAGLSVAREHARGVDRQSLRNWAAAHGTWREAGTRTAAVFRGPP</sequence>
<evidence type="ECO:0000256" key="1">
    <source>
        <dbReference type="ARBA" id="ARBA00022679"/>
    </source>
</evidence>
<dbReference type="AlphaFoldDB" id="A0A172UPH9"/>